<dbReference type="SMART" id="SM00091">
    <property type="entry name" value="PAS"/>
    <property type="match status" value="1"/>
</dbReference>
<evidence type="ECO:0000256" key="2">
    <source>
        <dbReference type="SAM" id="Phobius"/>
    </source>
</evidence>
<feature type="coiled-coil region" evidence="1">
    <location>
        <begin position="183"/>
        <end position="217"/>
    </location>
</feature>
<dbReference type="OrthoDB" id="6347338at2"/>
<dbReference type="AlphaFoldDB" id="A0A366GY26"/>
<dbReference type="Proteomes" id="UP000252995">
    <property type="component" value="Unassembled WGS sequence"/>
</dbReference>
<dbReference type="Gene3D" id="3.30.450.20">
    <property type="entry name" value="PAS domain"/>
    <property type="match status" value="1"/>
</dbReference>
<feature type="transmembrane region" description="Helical" evidence="2">
    <location>
        <begin position="12"/>
        <end position="35"/>
    </location>
</feature>
<accession>A0A366GY26</accession>
<dbReference type="InterPro" id="IPR035965">
    <property type="entry name" value="PAS-like_dom_sf"/>
</dbReference>
<keyword evidence="2" id="KW-0812">Transmembrane</keyword>
<reference evidence="4 5" key="1">
    <citation type="submission" date="2018-06" db="EMBL/GenBank/DDBJ databases">
        <title>Freshwater and sediment microbial communities from various areas in North America, analyzing microbe dynamics in response to fracking.</title>
        <authorList>
            <person name="Lamendella R."/>
        </authorList>
    </citation>
    <scope>NUCLEOTIDE SEQUENCE [LARGE SCALE GENOMIC DNA]</scope>
    <source>
        <strain evidence="4 5">114J</strain>
    </source>
</reference>
<feature type="domain" description="PAS" evidence="3">
    <location>
        <begin position="214"/>
        <end position="284"/>
    </location>
</feature>
<dbReference type="CDD" id="cd00130">
    <property type="entry name" value="PAS"/>
    <property type="match status" value="1"/>
</dbReference>
<keyword evidence="2" id="KW-1133">Transmembrane helix</keyword>
<feature type="transmembrane region" description="Helical" evidence="2">
    <location>
        <begin position="154"/>
        <end position="172"/>
    </location>
</feature>
<dbReference type="RefSeq" id="WP_113861614.1">
    <property type="nucleotide sequence ID" value="NZ_QNRO01000003.1"/>
</dbReference>
<organism evidence="4 5">
    <name type="scientific">Marinobacter pelagius</name>
    <dbReference type="NCBI Taxonomy" id="379482"/>
    <lineage>
        <taxon>Bacteria</taxon>
        <taxon>Pseudomonadati</taxon>
        <taxon>Pseudomonadota</taxon>
        <taxon>Gammaproteobacteria</taxon>
        <taxon>Pseudomonadales</taxon>
        <taxon>Marinobacteraceae</taxon>
        <taxon>Marinobacter</taxon>
    </lineage>
</organism>
<dbReference type="SUPFAM" id="SSF55785">
    <property type="entry name" value="PYP-like sensor domain (PAS domain)"/>
    <property type="match status" value="1"/>
</dbReference>
<gene>
    <name evidence="4" type="ORF">DET50_10333</name>
</gene>
<comment type="caution">
    <text evidence="4">The sequence shown here is derived from an EMBL/GenBank/DDBJ whole genome shotgun (WGS) entry which is preliminary data.</text>
</comment>
<dbReference type="InterPro" id="IPR000014">
    <property type="entry name" value="PAS"/>
</dbReference>
<sequence>MESRSAPGDGPLFWPALWIPLVILVTGLVTTTLTANLKADQARELADARYRAQHQAIVNQLLANAPTYLDSDTPPASWLPVILGDTLPDQLGLRIDTLQRHSKIPILQLQADGHLDPTLALRTELQPGNHHWMLTTVPTSALLGKAASQARTRTWMVGLALTLAAAGLALLLCRRLHGQQQRILELEGREQGADQQINNLQVEKTILRQALNDSEERSRDLITLSGALIAELDEHGIIGFISAQSAALLAQAPADLAGQPFPDLITPPFRDNFQRTLEAARHDNQAQRIDLDLRVRNREAPLPVSVRIKALKDPVHGLLGYRLSACPAGG</sequence>
<name>A0A366GY26_9GAMM</name>
<keyword evidence="2" id="KW-0472">Membrane</keyword>
<evidence type="ECO:0000313" key="5">
    <source>
        <dbReference type="Proteomes" id="UP000252995"/>
    </source>
</evidence>
<evidence type="ECO:0000259" key="3">
    <source>
        <dbReference type="PROSITE" id="PS50112"/>
    </source>
</evidence>
<proteinExistence type="predicted"/>
<evidence type="ECO:0000256" key="1">
    <source>
        <dbReference type="SAM" id="Coils"/>
    </source>
</evidence>
<keyword evidence="1" id="KW-0175">Coiled coil</keyword>
<dbReference type="EMBL" id="QNRO01000003">
    <property type="protein sequence ID" value="RBP32473.1"/>
    <property type="molecule type" value="Genomic_DNA"/>
</dbReference>
<evidence type="ECO:0000313" key="4">
    <source>
        <dbReference type="EMBL" id="RBP32473.1"/>
    </source>
</evidence>
<protein>
    <recommendedName>
        <fullName evidence="3">PAS domain-containing protein</fullName>
    </recommendedName>
</protein>
<dbReference type="PROSITE" id="PS50112">
    <property type="entry name" value="PAS"/>
    <property type="match status" value="1"/>
</dbReference>